<dbReference type="Proteomes" id="UP000317998">
    <property type="component" value="Unassembled WGS sequence"/>
</dbReference>
<keyword evidence="3" id="KW-1185">Reference proteome</keyword>
<protein>
    <recommendedName>
        <fullName evidence="4">RecT family protein</fullName>
    </recommendedName>
</protein>
<dbReference type="AlphaFoldDB" id="A0A542YF28"/>
<comment type="caution">
    <text evidence="2">The sequence shown here is derived from an EMBL/GenBank/DDBJ whole genome shotgun (WGS) entry which is preliminary data.</text>
</comment>
<sequence>MSTAITTYDRSSLPERAAYAQTLAGAADLIPRGLFDKQTGKPSPAKILLVMETGAMLGLHPMAAMQGIDVIEGKATISPQLMTGLIRAAGHRLVIEKSGSIKAGSYSVTVTATRADSGDEFTDTWDVERAARAGLCEYVRNSDTGEFAVRARSEKGNPLPWEKYPELLCVWRAIGVVGREGFDDVLKGLSYTPEELGALVSEDGVLEAEPEPSEDWAAAIKACTTKEEVTTVVDRAKAAGEWNDGVRTLALTHYGMLNREETAGPVGSGEDARPSDERSDGPGEQLGTEHQPSSPAPAVDRDPAEPTDEEYAAADANQP</sequence>
<dbReference type="RefSeq" id="WP_141881345.1">
    <property type="nucleotide sequence ID" value="NZ_VFOM01000002.1"/>
</dbReference>
<evidence type="ECO:0000256" key="1">
    <source>
        <dbReference type="SAM" id="MobiDB-lite"/>
    </source>
</evidence>
<reference evidence="2 3" key="1">
    <citation type="submission" date="2019-06" db="EMBL/GenBank/DDBJ databases">
        <title>Sequencing the genomes of 1000 actinobacteria strains.</title>
        <authorList>
            <person name="Klenk H.-P."/>
        </authorList>
    </citation>
    <scope>NUCLEOTIDE SEQUENCE [LARGE SCALE GENOMIC DNA]</scope>
    <source>
        <strain evidence="2 3">DSM 26477</strain>
    </source>
</reference>
<dbReference type="EMBL" id="VFOM01000002">
    <property type="protein sequence ID" value="TQL46698.1"/>
    <property type="molecule type" value="Genomic_DNA"/>
</dbReference>
<proteinExistence type="predicted"/>
<feature type="region of interest" description="Disordered" evidence="1">
    <location>
        <begin position="260"/>
        <end position="319"/>
    </location>
</feature>
<feature type="compositionally biased region" description="Basic and acidic residues" evidence="1">
    <location>
        <begin position="270"/>
        <end position="281"/>
    </location>
</feature>
<evidence type="ECO:0008006" key="4">
    <source>
        <dbReference type="Google" id="ProtNLM"/>
    </source>
</evidence>
<dbReference type="OrthoDB" id="3194907at2"/>
<organism evidence="2 3">
    <name type="scientific">Homoserinimonas aerilata</name>
    <dbReference type="NCBI Taxonomy" id="1162970"/>
    <lineage>
        <taxon>Bacteria</taxon>
        <taxon>Bacillati</taxon>
        <taxon>Actinomycetota</taxon>
        <taxon>Actinomycetes</taxon>
        <taxon>Micrococcales</taxon>
        <taxon>Microbacteriaceae</taxon>
        <taxon>Homoserinimonas</taxon>
    </lineage>
</organism>
<evidence type="ECO:0000313" key="3">
    <source>
        <dbReference type="Proteomes" id="UP000317998"/>
    </source>
</evidence>
<gene>
    <name evidence="2" type="ORF">FB562_2222</name>
</gene>
<accession>A0A542YF28</accession>
<evidence type="ECO:0000313" key="2">
    <source>
        <dbReference type="EMBL" id="TQL46698.1"/>
    </source>
</evidence>
<name>A0A542YF28_9MICO</name>